<keyword evidence="3" id="KW-1185">Reference proteome</keyword>
<accession>E8UY10</accession>
<sequence>MASVDMIAETTREAASDETARAEATPPLRILVCLSASAAEPDADHGRQTVAGLMEDVAARLRSDRPNSQLMVAFPTYDAEGTEAPETHGYKTVAYAAAGESSTIWMHSAEDFRRAATLMKQNDCTCCVLLGAEAQSIVPDTISAMIHMVIESGCDLAVPRYLVDPDEGIFNSAMLYPLSRSLFGSEVRTPLALDIAMSSRMVERMAAATVRIPVGSQASSILWPVAEAAVAGYSMGEVIAGRREEPVSPDMDLKAALALVAGSLFSDIETKAAYWQRNRPAPLQMCAGEDVRNPGDTLAEFSMDAHDADPLVDSFRLAYGNLHEIWSLVLPPNSLLGLKKLSIMPMENFRMADALWVRIVYDFALAHRLRTLNRGHLLGALTPLYLAWVASYILQCRNAEDAKRCMDALAAAFEADKPYLVSRWRWPDRFNP</sequence>
<organism evidence="2 3">
    <name type="scientific">Terriglobus saanensis (strain ATCC BAA-1853 / DSM 23119 / SP1PR4)</name>
    <dbReference type="NCBI Taxonomy" id="401053"/>
    <lineage>
        <taxon>Bacteria</taxon>
        <taxon>Pseudomonadati</taxon>
        <taxon>Acidobacteriota</taxon>
        <taxon>Terriglobia</taxon>
        <taxon>Terriglobales</taxon>
        <taxon>Acidobacteriaceae</taxon>
        <taxon>Terriglobus</taxon>
    </lineage>
</organism>
<evidence type="ECO:0000313" key="2">
    <source>
        <dbReference type="EMBL" id="ADV84244.1"/>
    </source>
</evidence>
<dbReference type="HOGENOM" id="CLU_052035_0_0_0"/>
<proteinExistence type="predicted"/>
<feature type="compositionally biased region" description="Basic and acidic residues" evidence="1">
    <location>
        <begin position="10"/>
        <end position="21"/>
    </location>
</feature>
<dbReference type="eggNOG" id="COG0463">
    <property type="taxonomic scope" value="Bacteria"/>
</dbReference>
<feature type="region of interest" description="Disordered" evidence="1">
    <location>
        <begin position="1"/>
        <end position="22"/>
    </location>
</feature>
<dbReference type="Proteomes" id="UP000006844">
    <property type="component" value="Chromosome"/>
</dbReference>
<evidence type="ECO:0000256" key="1">
    <source>
        <dbReference type="SAM" id="MobiDB-lite"/>
    </source>
</evidence>
<dbReference type="KEGG" id="tsa:AciPR4_3490"/>
<gene>
    <name evidence="2" type="ordered locus">AciPR4_3490</name>
</gene>
<dbReference type="STRING" id="401053.AciPR4_3490"/>
<name>E8UY10_TERSS</name>
<protein>
    <submittedName>
        <fullName evidence="2">Uncharacterized protein</fullName>
    </submittedName>
</protein>
<evidence type="ECO:0000313" key="3">
    <source>
        <dbReference type="Proteomes" id="UP000006844"/>
    </source>
</evidence>
<dbReference type="AlphaFoldDB" id="E8UY10"/>
<reference evidence="2 3" key="1">
    <citation type="journal article" date="2012" name="Stand. Genomic Sci.">
        <title>Complete genome sequence of Terriglobus saanensis type strain SP1PR4(T), an Acidobacteria from tundra soil.</title>
        <authorList>
            <person name="Rawat S.R."/>
            <person name="Mannisto M.K."/>
            <person name="Starovoytov V."/>
            <person name="Goodwin L."/>
            <person name="Nolan M."/>
            <person name="Hauser L."/>
            <person name="Land M."/>
            <person name="Davenport K.W."/>
            <person name="Woyke T."/>
            <person name="Haggblom M.M."/>
        </authorList>
    </citation>
    <scope>NUCLEOTIDE SEQUENCE</scope>
    <source>
        <strain evidence="3">ATCC BAA-1853 / DSM 23119 / SP1PR4</strain>
    </source>
</reference>
<dbReference type="EMBL" id="CP002467">
    <property type="protein sequence ID" value="ADV84244.1"/>
    <property type="molecule type" value="Genomic_DNA"/>
</dbReference>